<evidence type="ECO:0000256" key="7">
    <source>
        <dbReference type="PIRSR" id="PIRSR628651-51"/>
    </source>
</evidence>
<gene>
    <name evidence="11" type="ORF">G7K_2860-t1</name>
</gene>
<dbReference type="InterPro" id="IPR028651">
    <property type="entry name" value="ING_fam"/>
</dbReference>
<dbReference type="InterPro" id="IPR015943">
    <property type="entry name" value="WD40/YVTN_repeat-like_dom_sf"/>
</dbReference>
<evidence type="ECO:0000256" key="6">
    <source>
        <dbReference type="ARBA" id="ARBA00023242"/>
    </source>
</evidence>
<evidence type="ECO:0000256" key="9">
    <source>
        <dbReference type="PROSITE-ProRule" id="PRU00221"/>
    </source>
</evidence>
<dbReference type="PROSITE" id="PS50294">
    <property type="entry name" value="WD_REPEATS_REGION"/>
    <property type="match status" value="1"/>
</dbReference>
<dbReference type="InterPro" id="IPR059153">
    <property type="entry name" value="NSD_PHD-1st"/>
</dbReference>
<keyword evidence="6" id="KW-0539">Nucleus</keyword>
<dbReference type="RefSeq" id="XP_019023033.1">
    <property type="nucleotide sequence ID" value="XM_019165488.1"/>
</dbReference>
<dbReference type="InterPro" id="IPR013083">
    <property type="entry name" value="Znf_RING/FYVE/PHD"/>
</dbReference>
<dbReference type="GO" id="GO:0005634">
    <property type="term" value="C:nucleus"/>
    <property type="evidence" value="ECO:0007669"/>
    <property type="project" value="UniProtKB-SubCell"/>
</dbReference>
<evidence type="ECO:0000256" key="4">
    <source>
        <dbReference type="ARBA" id="ARBA00022771"/>
    </source>
</evidence>
<dbReference type="Pfam" id="PF08728">
    <property type="entry name" value="CRT10"/>
    <property type="match status" value="1"/>
</dbReference>
<dbReference type="SMART" id="SM00249">
    <property type="entry name" value="PHD"/>
    <property type="match status" value="1"/>
</dbReference>
<sequence length="557" mass="62163">MANEGRKPGLPVEVELILNDKTSRTGRPWRNNLAVASLKYPYLFIGYDDLIHVYPSLGPFTEPLYILENPNHDPRARGHIVSEHPRTFNVLELGLMGSDEVLAAADDSGHVCVFFTGNFTRSPLHFKVGKSAWSISFAGERRLMAVSSNEHVVTVFYLGVGVYDFPIEAKEVRNGIEVMVLEGHDNNIPDCAFNRDGSRLLTACIDGTVFWWNIDDGTGWLEYDAGEHEETPSWSVTWLSTKDFQWMGTGRGGTPDERSKPDPFLSDTGTALVGNLHEHQLWMHPDPDASLFGVEGPGSRFCYCGRSNGGILIECDGSQCKYSAFHLGCVGLKMVPRGSWYCRDCVETISDETFKLFIKNSYHTTSSSDDDDHIRADLVPQLLDAEFFLGTTDTDVFLASLDTDALGLPKIHAAIRDVFEQPSISLSILLRRMNMTSVIPELNLAVVGTQMGEVCLVRLVWYGDTRNPTFALKPECILPKAEDRPVGMRAGTRRVDGTTMLMGVGVQPCSVDDREDAASVERRRWRVFMVYFDHVKIYQVGRRMDAMDGISVEEVIV</sequence>
<accession>A0A0E9NH03</accession>
<dbReference type="InterPro" id="IPR036322">
    <property type="entry name" value="WD40_repeat_dom_sf"/>
</dbReference>
<dbReference type="SMART" id="SM00320">
    <property type="entry name" value="WD40"/>
    <property type="match status" value="2"/>
</dbReference>
<organism evidence="11 12">
    <name type="scientific">Saitoella complicata (strain BCRC 22490 / CBS 7301 / JCM 7358 / NBRC 10748 / NRRL Y-17804)</name>
    <dbReference type="NCBI Taxonomy" id="698492"/>
    <lineage>
        <taxon>Eukaryota</taxon>
        <taxon>Fungi</taxon>
        <taxon>Dikarya</taxon>
        <taxon>Ascomycota</taxon>
        <taxon>Taphrinomycotina</taxon>
        <taxon>Taphrinomycotina incertae sedis</taxon>
        <taxon>Saitoella</taxon>
    </lineage>
</organism>
<evidence type="ECO:0000256" key="2">
    <source>
        <dbReference type="ARBA" id="ARBA00010210"/>
    </source>
</evidence>
<evidence type="ECO:0000313" key="12">
    <source>
        <dbReference type="Proteomes" id="UP000033140"/>
    </source>
</evidence>
<evidence type="ECO:0000256" key="1">
    <source>
        <dbReference type="ARBA" id="ARBA00004123"/>
    </source>
</evidence>
<dbReference type="PROSITE" id="PS01359">
    <property type="entry name" value="ZF_PHD_1"/>
    <property type="match status" value="1"/>
</dbReference>
<evidence type="ECO:0000256" key="8">
    <source>
        <dbReference type="PROSITE-ProRule" id="PRU00146"/>
    </source>
</evidence>
<comment type="subcellular location">
    <subcellularLocation>
        <location evidence="1">Nucleus</location>
    </subcellularLocation>
</comment>
<dbReference type="SUPFAM" id="SSF50978">
    <property type="entry name" value="WD40 repeat-like"/>
    <property type="match status" value="1"/>
</dbReference>
<feature type="repeat" description="WD" evidence="9">
    <location>
        <begin position="181"/>
        <end position="217"/>
    </location>
</feature>
<feature type="binding site" evidence="7">
    <location>
        <position position="302"/>
    </location>
    <ligand>
        <name>Zn(2+)</name>
        <dbReference type="ChEBI" id="CHEBI:29105"/>
        <label>1</label>
    </ligand>
</feature>
<feature type="binding site" evidence="7">
    <location>
        <position position="329"/>
    </location>
    <ligand>
        <name>Zn(2+)</name>
        <dbReference type="ChEBI" id="CHEBI:29105"/>
        <label>1</label>
    </ligand>
</feature>
<name>A0A0E9NH03_SAICN</name>
<dbReference type="Proteomes" id="UP000033140">
    <property type="component" value="Unassembled WGS sequence"/>
</dbReference>
<dbReference type="Pfam" id="PF00400">
    <property type="entry name" value="WD40"/>
    <property type="match status" value="1"/>
</dbReference>
<feature type="binding site" evidence="7">
    <location>
        <position position="315"/>
    </location>
    <ligand>
        <name>Zn(2+)</name>
        <dbReference type="ChEBI" id="CHEBI:29105"/>
        <label>2</label>
    </ligand>
</feature>
<dbReference type="AlphaFoldDB" id="A0A0E9NH03"/>
<feature type="binding site" evidence="7">
    <location>
        <position position="326"/>
    </location>
    <ligand>
        <name>Zn(2+)</name>
        <dbReference type="ChEBI" id="CHEBI:29105"/>
        <label>1</label>
    </ligand>
</feature>
<keyword evidence="5 7" id="KW-0862">Zinc</keyword>
<feature type="binding site" evidence="7">
    <location>
        <position position="320"/>
    </location>
    <ligand>
        <name>Zn(2+)</name>
        <dbReference type="ChEBI" id="CHEBI:29105"/>
        <label>2</label>
    </ligand>
</feature>
<dbReference type="GO" id="GO:0000785">
    <property type="term" value="C:chromatin"/>
    <property type="evidence" value="ECO:0007669"/>
    <property type="project" value="UniProtKB-ARBA"/>
</dbReference>
<feature type="binding site" evidence="7">
    <location>
        <position position="345"/>
    </location>
    <ligand>
        <name>Zn(2+)</name>
        <dbReference type="ChEBI" id="CHEBI:29105"/>
        <label>2</label>
    </ligand>
</feature>
<keyword evidence="4 8" id="KW-0863">Zinc-finger</keyword>
<feature type="binding site" evidence="7">
    <location>
        <position position="342"/>
    </location>
    <ligand>
        <name>Zn(2+)</name>
        <dbReference type="ChEBI" id="CHEBI:29105"/>
        <label>2</label>
    </ligand>
</feature>
<dbReference type="InterPro" id="IPR001965">
    <property type="entry name" value="Znf_PHD"/>
</dbReference>
<dbReference type="EMBL" id="BACD03000016">
    <property type="protein sequence ID" value="GAO48690.1"/>
    <property type="molecule type" value="Genomic_DNA"/>
</dbReference>
<evidence type="ECO:0000313" key="11">
    <source>
        <dbReference type="EMBL" id="GAO48690.1"/>
    </source>
</evidence>
<dbReference type="Gene3D" id="3.30.40.10">
    <property type="entry name" value="Zinc/RING finger domain, C3HC4 (zinc finger)"/>
    <property type="match status" value="1"/>
</dbReference>
<feature type="binding site" evidence="7">
    <location>
        <position position="304"/>
    </location>
    <ligand>
        <name>Zn(2+)</name>
        <dbReference type="ChEBI" id="CHEBI:29105"/>
        <label>1</label>
    </ligand>
</feature>
<dbReference type="Pfam" id="PF23011">
    <property type="entry name" value="PHD-1st_NSD"/>
    <property type="match status" value="1"/>
</dbReference>
<dbReference type="InterPro" id="IPR011011">
    <property type="entry name" value="Znf_FYVE_PHD"/>
</dbReference>
<dbReference type="InterPro" id="IPR019786">
    <property type="entry name" value="Zinc_finger_PHD-type_CS"/>
</dbReference>
<feature type="domain" description="PHD-type" evidence="10">
    <location>
        <begin position="299"/>
        <end position="348"/>
    </location>
</feature>
<dbReference type="SUPFAM" id="SSF57903">
    <property type="entry name" value="FYVE/PHD zinc finger"/>
    <property type="match status" value="1"/>
</dbReference>
<keyword evidence="3 7" id="KW-0479">Metal-binding</keyword>
<dbReference type="InterPro" id="IPR014839">
    <property type="entry name" value="Crt10"/>
</dbReference>
<dbReference type="OrthoDB" id="5591786at2759"/>
<protein>
    <recommendedName>
        <fullName evidence="10">PHD-type domain-containing protein</fullName>
    </recommendedName>
</protein>
<evidence type="ECO:0000259" key="10">
    <source>
        <dbReference type="PROSITE" id="PS50016"/>
    </source>
</evidence>
<comment type="caution">
    <text evidence="11">The sequence shown here is derived from an EMBL/GenBank/DDBJ whole genome shotgun (WGS) entry which is preliminary data.</text>
</comment>
<dbReference type="InterPro" id="IPR019787">
    <property type="entry name" value="Znf_PHD-finger"/>
</dbReference>
<dbReference type="PANTHER" id="PTHR10333">
    <property type="entry name" value="INHIBITOR OF GROWTH PROTEIN"/>
    <property type="match status" value="1"/>
</dbReference>
<dbReference type="PROSITE" id="PS50016">
    <property type="entry name" value="ZF_PHD_2"/>
    <property type="match status" value="1"/>
</dbReference>
<dbReference type="GO" id="GO:0032991">
    <property type="term" value="C:protein-containing complex"/>
    <property type="evidence" value="ECO:0007669"/>
    <property type="project" value="UniProtKB-ARBA"/>
</dbReference>
<evidence type="ECO:0000256" key="5">
    <source>
        <dbReference type="ARBA" id="ARBA00022833"/>
    </source>
</evidence>
<dbReference type="Gene3D" id="2.130.10.10">
    <property type="entry name" value="YVTN repeat-like/Quinoprotein amine dehydrogenase"/>
    <property type="match status" value="1"/>
</dbReference>
<dbReference type="STRING" id="698492.A0A0E9NH03"/>
<keyword evidence="12" id="KW-1185">Reference proteome</keyword>
<dbReference type="InterPro" id="IPR001680">
    <property type="entry name" value="WD40_rpt"/>
</dbReference>
<dbReference type="PROSITE" id="PS50082">
    <property type="entry name" value="WD_REPEATS_2"/>
    <property type="match status" value="1"/>
</dbReference>
<proteinExistence type="inferred from homology"/>
<comment type="similarity">
    <text evidence="2">Belongs to the ING family.</text>
</comment>
<reference evidence="11 12" key="2">
    <citation type="journal article" date="2014" name="J. Gen. Appl. Microbiol.">
        <title>The early diverging ascomycetous budding yeast Saitoella complicata has three histone deacetylases belonging to the Clr6, Hos2, and Rpd3 lineages.</title>
        <authorList>
            <person name="Nishida H."/>
            <person name="Matsumoto T."/>
            <person name="Kondo S."/>
            <person name="Hamamoto M."/>
            <person name="Yoshikawa H."/>
        </authorList>
    </citation>
    <scope>NUCLEOTIDE SEQUENCE [LARGE SCALE GENOMIC DNA]</scope>
    <source>
        <strain evidence="11 12">NRRL Y-17804</strain>
    </source>
</reference>
<reference evidence="11 12" key="1">
    <citation type="journal article" date="2011" name="J. Gen. Appl. Microbiol.">
        <title>Draft genome sequencing of the enigmatic yeast Saitoella complicata.</title>
        <authorList>
            <person name="Nishida H."/>
            <person name="Hamamoto M."/>
            <person name="Sugiyama J."/>
        </authorList>
    </citation>
    <scope>NUCLEOTIDE SEQUENCE [LARGE SCALE GENOMIC DNA]</scope>
    <source>
        <strain evidence="11 12">NRRL Y-17804</strain>
    </source>
</reference>
<reference evidence="11 12" key="3">
    <citation type="journal article" date="2015" name="Genome Announc.">
        <title>Draft Genome Sequence of the Archiascomycetous Yeast Saitoella complicata.</title>
        <authorList>
            <person name="Yamauchi K."/>
            <person name="Kondo S."/>
            <person name="Hamamoto M."/>
            <person name="Takahashi Y."/>
            <person name="Ogura Y."/>
            <person name="Hayashi T."/>
            <person name="Nishida H."/>
        </authorList>
    </citation>
    <scope>NUCLEOTIDE SEQUENCE [LARGE SCALE GENOMIC DNA]</scope>
    <source>
        <strain evidence="11 12">NRRL Y-17804</strain>
    </source>
</reference>
<keyword evidence="9" id="KW-0853">WD repeat</keyword>
<dbReference type="GO" id="GO:0008270">
    <property type="term" value="F:zinc ion binding"/>
    <property type="evidence" value="ECO:0007669"/>
    <property type="project" value="UniProtKB-KW"/>
</dbReference>
<evidence type="ECO:0000256" key="3">
    <source>
        <dbReference type="ARBA" id="ARBA00022723"/>
    </source>
</evidence>